<keyword evidence="3" id="KW-0274">FAD</keyword>
<evidence type="ECO:0000256" key="1">
    <source>
        <dbReference type="ARBA" id="ARBA00007992"/>
    </source>
</evidence>
<dbReference type="Proteomes" id="UP001174934">
    <property type="component" value="Unassembled WGS sequence"/>
</dbReference>
<keyword evidence="2" id="KW-0285">Flavoprotein</keyword>
<organism evidence="6 7">
    <name type="scientific">Bombardia bombarda</name>
    <dbReference type="NCBI Taxonomy" id="252184"/>
    <lineage>
        <taxon>Eukaryota</taxon>
        <taxon>Fungi</taxon>
        <taxon>Dikarya</taxon>
        <taxon>Ascomycota</taxon>
        <taxon>Pezizomycotina</taxon>
        <taxon>Sordariomycetes</taxon>
        <taxon>Sordariomycetidae</taxon>
        <taxon>Sordariales</taxon>
        <taxon>Lasiosphaeriaceae</taxon>
        <taxon>Bombardia</taxon>
    </lineage>
</organism>
<sequence>MSSPIRIAISGGGLAGASLMQALLPYPHLDVHIFESASAFKEAGLAIGVTRNAQAALDLIGPPAAGLLKRAGAVPQRGVRFMIAQGEGEGEVINEIDEITAGKRLTSIVHRAAYLQELLADVPAERLHAGKQLQAADRSPDGSLTLKFTDDTTHECDILVGADGIHSTVRKLVLGENDPAASPRNTGLWIVMSLQPYAKAHASMGEGLVNADDAREYSWVGEGNYILHNVLSGGQLVQFVIGSIDPEAEGSDKWHRAVKAYEIKALYTGWPPQLRKAVDELLCQENEQDAIYLWEHPPASSYASGSMCVMGDAAHATTPWQGSGGGMSIEDSLILSTVLGRAKTPAEAQVALKAYDLVRRPRTQRIVESSRGTGMLLIGKGAQTGMEMKKAGNLLPRWDFILDIDMLEHRNEAIEKMRELLASQA</sequence>
<comment type="caution">
    <text evidence="6">The sequence shown here is derived from an EMBL/GenBank/DDBJ whole genome shotgun (WGS) entry which is preliminary data.</text>
</comment>
<evidence type="ECO:0000256" key="3">
    <source>
        <dbReference type="ARBA" id="ARBA00022827"/>
    </source>
</evidence>
<accession>A0AA39TR23</accession>
<evidence type="ECO:0000313" key="6">
    <source>
        <dbReference type="EMBL" id="KAK0609932.1"/>
    </source>
</evidence>
<dbReference type="Pfam" id="PF01494">
    <property type="entry name" value="FAD_binding_3"/>
    <property type="match status" value="1"/>
</dbReference>
<evidence type="ECO:0000256" key="2">
    <source>
        <dbReference type="ARBA" id="ARBA00022630"/>
    </source>
</evidence>
<dbReference type="Gene3D" id="3.50.50.60">
    <property type="entry name" value="FAD/NAD(P)-binding domain"/>
    <property type="match status" value="1"/>
</dbReference>
<dbReference type="InterPro" id="IPR002938">
    <property type="entry name" value="FAD-bd"/>
</dbReference>
<feature type="domain" description="FAD-binding" evidence="5">
    <location>
        <begin position="296"/>
        <end position="369"/>
    </location>
</feature>
<dbReference type="SUPFAM" id="SSF51905">
    <property type="entry name" value="FAD/NAD(P)-binding domain"/>
    <property type="match status" value="1"/>
</dbReference>
<dbReference type="GO" id="GO:0044550">
    <property type="term" value="P:secondary metabolite biosynthetic process"/>
    <property type="evidence" value="ECO:0007669"/>
    <property type="project" value="TreeGrafter"/>
</dbReference>
<keyword evidence="4" id="KW-0560">Oxidoreductase</keyword>
<dbReference type="PRINTS" id="PR00420">
    <property type="entry name" value="RNGMNOXGNASE"/>
</dbReference>
<evidence type="ECO:0000256" key="4">
    <source>
        <dbReference type="ARBA" id="ARBA00023002"/>
    </source>
</evidence>
<dbReference type="InterPro" id="IPR036188">
    <property type="entry name" value="FAD/NAD-bd_sf"/>
</dbReference>
<reference evidence="6" key="1">
    <citation type="submission" date="2023-06" db="EMBL/GenBank/DDBJ databases">
        <title>Genome-scale phylogeny and comparative genomics of the fungal order Sordariales.</title>
        <authorList>
            <consortium name="Lawrence Berkeley National Laboratory"/>
            <person name="Hensen N."/>
            <person name="Bonometti L."/>
            <person name="Westerberg I."/>
            <person name="Brannstrom I.O."/>
            <person name="Guillou S."/>
            <person name="Cros-Aarteil S."/>
            <person name="Calhoun S."/>
            <person name="Haridas S."/>
            <person name="Kuo A."/>
            <person name="Mondo S."/>
            <person name="Pangilinan J."/>
            <person name="Riley R."/>
            <person name="LaButti K."/>
            <person name="Andreopoulos B."/>
            <person name="Lipzen A."/>
            <person name="Chen C."/>
            <person name="Yanf M."/>
            <person name="Daum C."/>
            <person name="Ng V."/>
            <person name="Clum A."/>
            <person name="Steindorff A."/>
            <person name="Ohm R."/>
            <person name="Martin F."/>
            <person name="Silar P."/>
            <person name="Natvig D."/>
            <person name="Lalanne C."/>
            <person name="Gautier V."/>
            <person name="Ament-velasquez S.L."/>
            <person name="Kruys A."/>
            <person name="Hutchinson M.I."/>
            <person name="Powell A.J."/>
            <person name="Barry K."/>
            <person name="Miller A.N."/>
            <person name="Grigoriev I.V."/>
            <person name="Debuchy R."/>
            <person name="Gladieux P."/>
            <person name="Thoren M.H."/>
            <person name="Johannesson H."/>
        </authorList>
    </citation>
    <scope>NUCLEOTIDE SEQUENCE</scope>
    <source>
        <strain evidence="6">SMH3391-2</strain>
    </source>
</reference>
<dbReference type="PANTHER" id="PTHR46720:SF3">
    <property type="entry name" value="FAD-BINDING DOMAIN-CONTAINING PROTEIN-RELATED"/>
    <property type="match status" value="1"/>
</dbReference>
<comment type="similarity">
    <text evidence="1">Belongs to the paxM FAD-dependent monooxygenase family.</text>
</comment>
<proteinExistence type="inferred from homology"/>
<protein>
    <recommendedName>
        <fullName evidence="5">FAD-binding domain-containing protein</fullName>
    </recommendedName>
</protein>
<dbReference type="GO" id="GO:0016491">
    <property type="term" value="F:oxidoreductase activity"/>
    <property type="evidence" value="ECO:0007669"/>
    <property type="project" value="UniProtKB-KW"/>
</dbReference>
<dbReference type="PANTHER" id="PTHR46720">
    <property type="entry name" value="HYDROXYLASE, PUTATIVE (AFU_ORTHOLOGUE AFUA_3G01460)-RELATED"/>
    <property type="match status" value="1"/>
</dbReference>
<dbReference type="GO" id="GO:0071949">
    <property type="term" value="F:FAD binding"/>
    <property type="evidence" value="ECO:0007669"/>
    <property type="project" value="InterPro"/>
</dbReference>
<dbReference type="InterPro" id="IPR051104">
    <property type="entry name" value="FAD_monoxygenase"/>
</dbReference>
<evidence type="ECO:0000313" key="7">
    <source>
        <dbReference type="Proteomes" id="UP001174934"/>
    </source>
</evidence>
<name>A0AA39TR23_9PEZI</name>
<dbReference type="AlphaFoldDB" id="A0AA39TR23"/>
<dbReference type="EMBL" id="JAULSR010000011">
    <property type="protein sequence ID" value="KAK0609932.1"/>
    <property type="molecule type" value="Genomic_DNA"/>
</dbReference>
<evidence type="ECO:0000259" key="5">
    <source>
        <dbReference type="Pfam" id="PF01494"/>
    </source>
</evidence>
<keyword evidence="7" id="KW-1185">Reference proteome</keyword>
<gene>
    <name evidence="6" type="ORF">B0T17DRAFT_593809</name>
</gene>